<keyword evidence="1" id="KW-0560">Oxidoreductase</keyword>
<dbReference type="SUPFAM" id="SSF54909">
    <property type="entry name" value="Dimeric alpha+beta barrel"/>
    <property type="match status" value="1"/>
</dbReference>
<protein>
    <submittedName>
        <fullName evidence="1">Antibiotic biosynthesis monooxygenase</fullName>
    </submittedName>
</protein>
<dbReference type="EMBL" id="SRXW01000001">
    <property type="protein sequence ID" value="TGY89706.1"/>
    <property type="molecule type" value="Genomic_DNA"/>
</dbReference>
<accession>A0A4S2H2F3</accession>
<proteinExistence type="predicted"/>
<dbReference type="Proteomes" id="UP000308054">
    <property type="component" value="Unassembled WGS sequence"/>
</dbReference>
<evidence type="ECO:0000313" key="2">
    <source>
        <dbReference type="Proteomes" id="UP000308054"/>
    </source>
</evidence>
<reference evidence="1 2" key="1">
    <citation type="journal article" date="2017" name="Int. J. Syst. Evol. Microbiol.">
        <title>Marinicauda algicola sp. nov., isolated from a marine red alga Rhodosorus marinus.</title>
        <authorList>
            <person name="Jeong S.E."/>
            <person name="Jeon S.H."/>
            <person name="Chun B.H."/>
            <person name="Kim D.W."/>
            <person name="Jeon C.O."/>
        </authorList>
    </citation>
    <scope>NUCLEOTIDE SEQUENCE [LARGE SCALE GENOMIC DNA]</scope>
    <source>
        <strain evidence="1 2">JCM 31718</strain>
    </source>
</reference>
<keyword evidence="1" id="KW-0503">Monooxygenase</keyword>
<sequence length="112" mass="12656">MLPPGARIARVWRGWTTPERAGDYQAIVQGEVLPAIFNRAIAGLLGAHLMRAEARGGEVEFSTIMWFESLEAIKAFVGEDYEQSHVPERARAVLKRFEARARHFEVLDFFPA</sequence>
<keyword evidence="2" id="KW-1185">Reference proteome</keyword>
<dbReference type="AlphaFoldDB" id="A0A4S2H2F3"/>
<dbReference type="GO" id="GO:0004497">
    <property type="term" value="F:monooxygenase activity"/>
    <property type="evidence" value="ECO:0007669"/>
    <property type="project" value="UniProtKB-KW"/>
</dbReference>
<name>A0A4S2H2F3_9PROT</name>
<comment type="caution">
    <text evidence="1">The sequence shown here is derived from an EMBL/GenBank/DDBJ whole genome shotgun (WGS) entry which is preliminary data.</text>
</comment>
<organism evidence="1 2">
    <name type="scientific">Marinicauda algicola</name>
    <dbReference type="NCBI Taxonomy" id="2029849"/>
    <lineage>
        <taxon>Bacteria</taxon>
        <taxon>Pseudomonadati</taxon>
        <taxon>Pseudomonadota</taxon>
        <taxon>Alphaproteobacteria</taxon>
        <taxon>Maricaulales</taxon>
        <taxon>Maricaulaceae</taxon>
        <taxon>Marinicauda</taxon>
    </lineage>
</organism>
<dbReference type="InterPro" id="IPR011008">
    <property type="entry name" value="Dimeric_a/b-barrel"/>
</dbReference>
<dbReference type="RefSeq" id="WP_135994205.1">
    <property type="nucleotide sequence ID" value="NZ_CP071057.1"/>
</dbReference>
<evidence type="ECO:0000313" key="1">
    <source>
        <dbReference type="EMBL" id="TGY89706.1"/>
    </source>
</evidence>
<gene>
    <name evidence="1" type="ORF">E5163_00770</name>
</gene>
<dbReference type="OrthoDB" id="7210869at2"/>